<organism evidence="3 4">
    <name type="scientific">Mongoliibacter ruber</name>
    <dbReference type="NCBI Taxonomy" id="1750599"/>
    <lineage>
        <taxon>Bacteria</taxon>
        <taxon>Pseudomonadati</taxon>
        <taxon>Bacteroidota</taxon>
        <taxon>Cytophagia</taxon>
        <taxon>Cytophagales</taxon>
        <taxon>Cyclobacteriaceae</taxon>
        <taxon>Mongoliibacter</taxon>
    </lineage>
</organism>
<keyword evidence="4" id="KW-1185">Reference proteome</keyword>
<evidence type="ECO:0000313" key="4">
    <source>
        <dbReference type="Proteomes" id="UP000238157"/>
    </source>
</evidence>
<reference evidence="3 4" key="1">
    <citation type="submission" date="2018-03" db="EMBL/GenBank/DDBJ databases">
        <title>Genomic Encyclopedia of Archaeal and Bacterial Type Strains, Phase II (KMG-II): from individual species to whole genera.</title>
        <authorList>
            <person name="Goeker M."/>
        </authorList>
    </citation>
    <scope>NUCLEOTIDE SEQUENCE [LARGE SCALE GENOMIC DNA]</scope>
    <source>
        <strain evidence="3 4">DSM 27929</strain>
    </source>
</reference>
<dbReference type="RefSeq" id="WP_106132031.1">
    <property type="nucleotide sequence ID" value="NZ_PVTR01000001.1"/>
</dbReference>
<evidence type="ECO:0000259" key="1">
    <source>
        <dbReference type="Pfam" id="PF18962"/>
    </source>
</evidence>
<evidence type="ECO:0000259" key="2">
    <source>
        <dbReference type="Pfam" id="PF19408"/>
    </source>
</evidence>
<dbReference type="AlphaFoldDB" id="A0A2T0WVV3"/>
<dbReference type="OrthoDB" id="2582440at2"/>
<dbReference type="EMBL" id="PVTR01000001">
    <property type="protein sequence ID" value="PRY90820.1"/>
    <property type="molecule type" value="Genomic_DNA"/>
</dbReference>
<sequence>MKILPPHTHTHKFLSFKTIAGKFGLAKSLIVFLIFVFPLLNSQRANAVVVVIEGASSFVCPNNSVTYTAKTYNESFGYEINSCDIFWTVYKGIEIIDNGTGPDFSFTFPDVGIYEIEVKAVRCSIHGKGEKIISTTSRVPTPSPISGPAMCSSGQSYTYTTSPTLASIFPETGNCYYHFPYQWTAPSGWSINGGGNTAFTNETVNISAPVNTPEGTYTISVQGSIPNPALGNFWYSTKRDYVVQIGAFSLSQVTVAGAGMVCNGNSYTFTANVPTGHQNGYTYNWTYPSGWTVQNTSANTITFFLPTSNNSYGPVRVSVNNGCGATPLTGITVAPCSYMMSSGDFKIYPNPSYGDLFVEYDTESNQLGKSFDAESHNQNSKPSIVTFKVDIFDRTEKLVGTGESMENKVHLDTKRLQPGTYYLHIHSGKDVFRKQIIIEN</sequence>
<gene>
    <name evidence="3" type="ORF">CLW00_101495</name>
</gene>
<feature type="domain" description="PKD-like" evidence="2">
    <location>
        <begin position="253"/>
        <end position="332"/>
    </location>
</feature>
<name>A0A2T0WVV3_9BACT</name>
<feature type="domain" description="Secretion system C-terminal sorting" evidence="1">
    <location>
        <begin position="347"/>
        <end position="437"/>
    </location>
</feature>
<accession>A0A2T0WVV3</accession>
<comment type="caution">
    <text evidence="3">The sequence shown here is derived from an EMBL/GenBank/DDBJ whole genome shotgun (WGS) entry which is preliminary data.</text>
</comment>
<evidence type="ECO:0000313" key="3">
    <source>
        <dbReference type="EMBL" id="PRY90820.1"/>
    </source>
</evidence>
<protein>
    <submittedName>
        <fullName evidence="3">Putative secreted protein (Por secretion system target)</fullName>
    </submittedName>
</protein>
<dbReference type="Pfam" id="PF19408">
    <property type="entry name" value="PKD_6"/>
    <property type="match status" value="1"/>
</dbReference>
<dbReference type="Proteomes" id="UP000238157">
    <property type="component" value="Unassembled WGS sequence"/>
</dbReference>
<proteinExistence type="predicted"/>
<dbReference type="Pfam" id="PF18962">
    <property type="entry name" value="Por_Secre_tail"/>
    <property type="match status" value="1"/>
</dbReference>
<dbReference type="InterPro" id="IPR045829">
    <property type="entry name" value="PKD_6"/>
</dbReference>
<dbReference type="InterPro" id="IPR026444">
    <property type="entry name" value="Secre_tail"/>
</dbReference>